<evidence type="ECO:0000313" key="7">
    <source>
        <dbReference type="EMBL" id="RLV58431.1"/>
    </source>
</evidence>
<dbReference type="RefSeq" id="WP_121840237.1">
    <property type="nucleotide sequence ID" value="NZ_ML014821.1"/>
</dbReference>
<comment type="caution">
    <text evidence="4">Lacks conserved residue(s) required for the propagation of feature annotation.</text>
</comment>
<dbReference type="GO" id="GO:0015920">
    <property type="term" value="P:lipopolysaccharide transport"/>
    <property type="evidence" value="ECO:0007669"/>
    <property type="project" value="InterPro"/>
</dbReference>
<feature type="chain" id="PRO_5018343117" description="LPS-assembly protein LptD" evidence="4">
    <location>
        <begin position="19"/>
        <end position="777"/>
    </location>
</feature>
<dbReference type="InterPro" id="IPR007543">
    <property type="entry name" value="LptD_C"/>
</dbReference>
<comment type="function">
    <text evidence="4">Together with LptE, is involved in the assembly of lipopolysaccharide (LPS) at the surface of the outer membrane.</text>
</comment>
<dbReference type="PANTHER" id="PTHR30189">
    <property type="entry name" value="LPS-ASSEMBLY PROTEIN"/>
    <property type="match status" value="1"/>
</dbReference>
<proteinExistence type="inferred from homology"/>
<dbReference type="EMBL" id="QZEI01000072">
    <property type="protein sequence ID" value="RLV58431.1"/>
    <property type="molecule type" value="Genomic_DNA"/>
</dbReference>
<gene>
    <name evidence="4 7" type="primary">lptD</name>
    <name evidence="7" type="ORF">D5018_17275</name>
</gene>
<comment type="subcellular location">
    <subcellularLocation>
        <location evidence="4">Cell outer membrane</location>
    </subcellularLocation>
</comment>
<name>A0A3L8PSQ2_9GAMM</name>
<accession>A0A3L8PSQ2</accession>
<dbReference type="NCBIfam" id="NF002997">
    <property type="entry name" value="PRK03761.1"/>
    <property type="match status" value="1"/>
</dbReference>
<dbReference type="GO" id="GO:0043165">
    <property type="term" value="P:Gram-negative-bacterium-type cell outer membrane assembly"/>
    <property type="evidence" value="ECO:0007669"/>
    <property type="project" value="UniProtKB-UniRule"/>
</dbReference>
<comment type="caution">
    <text evidence="7">The sequence shown here is derived from an EMBL/GenBank/DDBJ whole genome shotgun (WGS) entry which is preliminary data.</text>
</comment>
<evidence type="ECO:0000313" key="8">
    <source>
        <dbReference type="Proteomes" id="UP000281474"/>
    </source>
</evidence>
<evidence type="ECO:0000256" key="3">
    <source>
        <dbReference type="ARBA" id="ARBA00023237"/>
    </source>
</evidence>
<dbReference type="InterPro" id="IPR020889">
    <property type="entry name" value="LipoPS_assembly_LptD"/>
</dbReference>
<evidence type="ECO:0000256" key="1">
    <source>
        <dbReference type="ARBA" id="ARBA00022729"/>
    </source>
</evidence>
<feature type="signal peptide" evidence="4">
    <location>
        <begin position="1"/>
        <end position="18"/>
    </location>
</feature>
<comment type="subunit">
    <text evidence="4">Component of the lipopolysaccharide transport and assembly complex. Interacts with LptE and LptA.</text>
</comment>
<dbReference type="Proteomes" id="UP000281474">
    <property type="component" value="Unassembled WGS sequence"/>
</dbReference>
<dbReference type="OrthoDB" id="9760225at2"/>
<dbReference type="Pfam" id="PF03968">
    <property type="entry name" value="LptD_N"/>
    <property type="match status" value="1"/>
</dbReference>
<reference evidence="7 8" key="1">
    <citation type="submission" date="2018-09" db="EMBL/GenBank/DDBJ databases">
        <title>Phylogeny of the Shewanellaceae, and recommendation for two new genera, Pseudoshewanella and Parashewanella.</title>
        <authorList>
            <person name="Wang G."/>
        </authorList>
    </citation>
    <scope>NUCLEOTIDE SEQUENCE [LARGE SCALE GENOMIC DNA]</scope>
    <source>
        <strain evidence="7 8">C51</strain>
    </source>
</reference>
<dbReference type="Gene3D" id="2.60.450.10">
    <property type="entry name" value="Lipopolysaccharide (LPS) transport protein A like domain"/>
    <property type="match status" value="1"/>
</dbReference>
<dbReference type="HAMAP" id="MF_01411">
    <property type="entry name" value="LPS_assembly_LptD"/>
    <property type="match status" value="1"/>
</dbReference>
<dbReference type="GO" id="GO:0009279">
    <property type="term" value="C:cell outer membrane"/>
    <property type="evidence" value="ECO:0007669"/>
    <property type="project" value="UniProtKB-SubCell"/>
</dbReference>
<dbReference type="Pfam" id="PF04453">
    <property type="entry name" value="LptD"/>
    <property type="match status" value="1"/>
</dbReference>
<evidence type="ECO:0000259" key="5">
    <source>
        <dbReference type="Pfam" id="PF03968"/>
    </source>
</evidence>
<comment type="similarity">
    <text evidence="4">Belongs to the LptD family.</text>
</comment>
<keyword evidence="2 4" id="KW-0472">Membrane</keyword>
<sequence precursor="true">MNFRFLLVLSLTPSIVIAQQASESEAASLHPKTDDSQCLILPPSAPRKSQATMGLNNNHIWIESDQSDAQMGKEAHFSGGVTFRQGPRHIYADEATVNSESQQLSAKGNLTFEDPLVTITADSIEGQMKNNSATLKGAQYWLKGQQVHGDAKQLEITPENNLILNGSSFTTCPPESQSWVLEANKIKIDSKEEWGEVWGAKLKIGDVPVMYVPYMTIPVSDKRKSGLLFPKFSTSTINGVELEVPIYWNIAPEYDLTFTPDYMSNRGLLSKVEFRYLMPGEQNNNQNGKLNFEYLPSDDHLQGNPNRYLYHWEHQGRINENLRVLTNFTDVSDNNYFTDFNSDVQQATDNQLVRVGELNYLNNDWDLGLKVQDIKVLGLSDKPYQVMPQLSFDYRFPELSNNLNFDIYSEVTNFAHDEDTHNSATRLHIEPRLLLPLYGPAGSFTTELKLYQTNYWQRNGLKSLGLEKSVSRTIPSIRLHGQVNLERQTQLFDQNYRQTFEPQIQYLYVGYQDQSNIALYDTAQLQEDYYGLFRDRRFSGLDRIADANQVTLGLTSRLFDESNSEKLKFSFGQIFYLRNSRVGLSNNELANQPSSSVLAAELDAHVYNDWYVSSEVQYDTKLNETRKYETTLDFRPEANKLFQLSYRFVRDLVNSNANTGDKVDIAQAGTRIAWPVKQNLYFVGDWYYDFKRKRSIESYAGFQYESCCWVARLSYHYRIRTNFNDNIATTPIDREQFESGIYLNFMIKGLGGSGNLGISDMLKDSIFNYRKPIYLTD</sequence>
<dbReference type="GO" id="GO:1990351">
    <property type="term" value="C:transporter complex"/>
    <property type="evidence" value="ECO:0007669"/>
    <property type="project" value="TreeGrafter"/>
</dbReference>
<keyword evidence="3 4" id="KW-0998">Cell outer membrane</keyword>
<feature type="domain" description="Organic solvent tolerance-like N-terminal" evidence="5">
    <location>
        <begin position="62"/>
        <end position="193"/>
    </location>
</feature>
<evidence type="ECO:0000259" key="6">
    <source>
        <dbReference type="Pfam" id="PF04453"/>
    </source>
</evidence>
<feature type="domain" description="LptD C-terminal" evidence="6">
    <location>
        <begin position="306"/>
        <end position="679"/>
    </location>
</feature>
<keyword evidence="8" id="KW-1185">Reference proteome</keyword>
<organism evidence="7 8">
    <name type="scientific">Parashewanella curva</name>
    <dbReference type="NCBI Taxonomy" id="2338552"/>
    <lineage>
        <taxon>Bacteria</taxon>
        <taxon>Pseudomonadati</taxon>
        <taxon>Pseudomonadota</taxon>
        <taxon>Gammaproteobacteria</taxon>
        <taxon>Alteromonadales</taxon>
        <taxon>Shewanellaceae</taxon>
        <taxon>Parashewanella</taxon>
    </lineage>
</organism>
<evidence type="ECO:0000256" key="4">
    <source>
        <dbReference type="HAMAP-Rule" id="MF_01411"/>
    </source>
</evidence>
<protein>
    <recommendedName>
        <fullName evidence="4">LPS-assembly protein LptD</fullName>
    </recommendedName>
</protein>
<dbReference type="AlphaFoldDB" id="A0A3L8PSQ2"/>
<dbReference type="PANTHER" id="PTHR30189:SF1">
    <property type="entry name" value="LPS-ASSEMBLY PROTEIN LPTD"/>
    <property type="match status" value="1"/>
</dbReference>
<dbReference type="InterPro" id="IPR050218">
    <property type="entry name" value="LptD"/>
</dbReference>
<evidence type="ECO:0000256" key="2">
    <source>
        <dbReference type="ARBA" id="ARBA00023136"/>
    </source>
</evidence>
<dbReference type="InterPro" id="IPR005653">
    <property type="entry name" value="OstA-like_N"/>
</dbReference>
<keyword evidence="1 4" id="KW-0732">Signal</keyword>